<dbReference type="STRING" id="644282.Deba_0700"/>
<name>E1QET6_DESB2</name>
<evidence type="ECO:0000313" key="1">
    <source>
        <dbReference type="EMBL" id="ADK84072.1"/>
    </source>
</evidence>
<proteinExistence type="predicted"/>
<dbReference type="Proteomes" id="UP000009047">
    <property type="component" value="Chromosome"/>
</dbReference>
<dbReference type="KEGG" id="dbr:Deba_0700"/>
<gene>
    <name evidence="1" type="ordered locus">Deba_0700</name>
</gene>
<dbReference type="HOGENOM" id="CLU_908287_0_0_7"/>
<keyword evidence="2" id="KW-1185">Reference proteome</keyword>
<dbReference type="AlphaFoldDB" id="E1QET6"/>
<sequence>MAALRLIVFDSGEGVCLFLRLPGGRRMLIDSGVRPSGKALGFLRRRGEVGPLRPLDEYLRPACGQPDIHQWLAVLCLVRGLVLRPGGSWVFWQGLASDESGFSLRAHVMPRARVAQPPLDIFPQPPMLVLGLQPEEILDLGGPPGAWVCNSSLAARLGPAPDGGRQLLVGGDLRAAAWQRLLADGETRRLVGGVSGYAAGEPAAGHDLGRGLVMACLPWLLLGWREAQEPWPAEDGDEAWRRPLGTRPMAELQIDVDEGGQMLVRGQRGEDNGLAWSGLARPPHDEALPAPWPLRRALAGSAEGDW</sequence>
<protein>
    <submittedName>
        <fullName evidence="1">Uncharacterized protein</fullName>
    </submittedName>
</protein>
<dbReference type="OrthoDB" id="5510398at2"/>
<dbReference type="EMBL" id="CP002085">
    <property type="protein sequence ID" value="ADK84072.1"/>
    <property type="molecule type" value="Genomic_DNA"/>
</dbReference>
<dbReference type="RefSeq" id="WP_013257527.1">
    <property type="nucleotide sequence ID" value="NC_014365.1"/>
</dbReference>
<evidence type="ECO:0000313" key="2">
    <source>
        <dbReference type="Proteomes" id="UP000009047"/>
    </source>
</evidence>
<organism evidence="1 2">
    <name type="scientific">Desulfarculus baarsii (strain ATCC 33931 / DSM 2075 / LMG 7858 / VKM B-1802 / 2st14)</name>
    <dbReference type="NCBI Taxonomy" id="644282"/>
    <lineage>
        <taxon>Bacteria</taxon>
        <taxon>Pseudomonadati</taxon>
        <taxon>Thermodesulfobacteriota</taxon>
        <taxon>Desulfarculia</taxon>
        <taxon>Desulfarculales</taxon>
        <taxon>Desulfarculaceae</taxon>
        <taxon>Desulfarculus</taxon>
    </lineage>
</organism>
<reference evidence="1 2" key="1">
    <citation type="journal article" date="2010" name="Stand. Genomic Sci.">
        <title>Complete genome sequence of Desulfarculus baarsii type strain (2st14).</title>
        <authorList>
            <person name="Sun H."/>
            <person name="Spring S."/>
            <person name="Lapidus A."/>
            <person name="Davenport K."/>
            <person name="Del Rio T.G."/>
            <person name="Tice H."/>
            <person name="Nolan M."/>
            <person name="Copeland A."/>
            <person name="Cheng J.F."/>
            <person name="Lucas S."/>
            <person name="Tapia R."/>
            <person name="Goodwin L."/>
            <person name="Pitluck S."/>
            <person name="Ivanova N."/>
            <person name="Pagani I."/>
            <person name="Mavromatis K."/>
            <person name="Ovchinnikova G."/>
            <person name="Pati A."/>
            <person name="Chen A."/>
            <person name="Palaniappan K."/>
            <person name="Hauser L."/>
            <person name="Chang Y.J."/>
            <person name="Jeffries C.D."/>
            <person name="Detter J.C."/>
            <person name="Han C."/>
            <person name="Rohde M."/>
            <person name="Brambilla E."/>
            <person name="Goker M."/>
            <person name="Woyke T."/>
            <person name="Bristow J."/>
            <person name="Eisen J.A."/>
            <person name="Markowitz V."/>
            <person name="Hugenholtz P."/>
            <person name="Kyrpides N.C."/>
            <person name="Klenk H.P."/>
            <person name="Land M."/>
        </authorList>
    </citation>
    <scope>NUCLEOTIDE SEQUENCE [LARGE SCALE GENOMIC DNA]</scope>
    <source>
        <strain evidence="2">ATCC 33931 / DSM 2075 / LMG 7858 / VKM B-1802 / 2st14</strain>
    </source>
</reference>
<accession>E1QET6</accession>